<evidence type="ECO:0000256" key="6">
    <source>
        <dbReference type="ARBA" id="ARBA00023136"/>
    </source>
</evidence>
<dbReference type="Gene3D" id="1.20.1600.10">
    <property type="entry name" value="Outer membrane efflux proteins (OEP)"/>
    <property type="match status" value="1"/>
</dbReference>
<protein>
    <submittedName>
        <fullName evidence="8">Outer membrane protein TolC</fullName>
    </submittedName>
</protein>
<dbReference type="STRING" id="349064.SAMN05660429_02381"/>
<accession>A0A1I0GD19</accession>
<organism evidence="8 9">
    <name type="scientific">Thalassotalea agarivorans</name>
    <name type="common">Thalassomonas agarivorans</name>
    <dbReference type="NCBI Taxonomy" id="349064"/>
    <lineage>
        <taxon>Bacteria</taxon>
        <taxon>Pseudomonadati</taxon>
        <taxon>Pseudomonadota</taxon>
        <taxon>Gammaproteobacteria</taxon>
        <taxon>Alteromonadales</taxon>
        <taxon>Colwelliaceae</taxon>
        <taxon>Thalassotalea</taxon>
    </lineage>
</organism>
<keyword evidence="7" id="KW-0998">Cell outer membrane</keyword>
<dbReference type="GO" id="GO:0009279">
    <property type="term" value="C:cell outer membrane"/>
    <property type="evidence" value="ECO:0007669"/>
    <property type="project" value="UniProtKB-SubCell"/>
</dbReference>
<dbReference type="RefSeq" id="WP_093330693.1">
    <property type="nucleotide sequence ID" value="NZ_AP027363.1"/>
</dbReference>
<evidence type="ECO:0000256" key="4">
    <source>
        <dbReference type="ARBA" id="ARBA00022452"/>
    </source>
</evidence>
<keyword evidence="4" id="KW-1134">Transmembrane beta strand</keyword>
<dbReference type="GO" id="GO:0015562">
    <property type="term" value="F:efflux transmembrane transporter activity"/>
    <property type="evidence" value="ECO:0007669"/>
    <property type="project" value="InterPro"/>
</dbReference>
<evidence type="ECO:0000256" key="1">
    <source>
        <dbReference type="ARBA" id="ARBA00004442"/>
    </source>
</evidence>
<dbReference type="InterPro" id="IPR003423">
    <property type="entry name" value="OMP_efflux"/>
</dbReference>
<keyword evidence="5" id="KW-0812">Transmembrane</keyword>
<comment type="subcellular location">
    <subcellularLocation>
        <location evidence="1">Cell outer membrane</location>
    </subcellularLocation>
</comment>
<evidence type="ECO:0000256" key="5">
    <source>
        <dbReference type="ARBA" id="ARBA00022692"/>
    </source>
</evidence>
<proteinExistence type="inferred from homology"/>
<keyword evidence="9" id="KW-1185">Reference proteome</keyword>
<evidence type="ECO:0000256" key="2">
    <source>
        <dbReference type="ARBA" id="ARBA00007613"/>
    </source>
</evidence>
<dbReference type="Proteomes" id="UP000199308">
    <property type="component" value="Unassembled WGS sequence"/>
</dbReference>
<evidence type="ECO:0000256" key="7">
    <source>
        <dbReference type="ARBA" id="ARBA00023237"/>
    </source>
</evidence>
<evidence type="ECO:0000313" key="9">
    <source>
        <dbReference type="Proteomes" id="UP000199308"/>
    </source>
</evidence>
<dbReference type="OrthoDB" id="5780445at2"/>
<name>A0A1I0GD19_THASX</name>
<dbReference type="EMBL" id="FOHK01000011">
    <property type="protein sequence ID" value="SET67931.1"/>
    <property type="molecule type" value="Genomic_DNA"/>
</dbReference>
<keyword evidence="3" id="KW-0813">Transport</keyword>
<dbReference type="AlphaFoldDB" id="A0A1I0GD19"/>
<dbReference type="InterPro" id="IPR051906">
    <property type="entry name" value="TolC-like"/>
</dbReference>
<keyword evidence="6" id="KW-0472">Membrane</keyword>
<sequence>MYRPGLSFVFFVACAFASKAHSEMLSFQQAWQMVLQHNDALAAERANIERATNVEDAFSDLNLPTVSLNAAFTRLDRDVQVKPSDLIASMPIADVNAGLGIDVDNLDGLFTSTLTERDFFTSSVTALWPIYTGGKISAAQDIASQQTLEASYLYELKKQKSFQDLTKFYYAVVLSEQILQTKQAYEDGLAKHLDNAQKMEEQGQLAKVERLQAEVSYDRAKVARQKSQKDLEIAHIALTKLVKSESTVEPTSALFINETLPEMSAFKQKTVEHYPGLKIIEAKEAQANSVIEIEKGKYHPEVFFFGNYNLYEEDNFASEILPDWEIGVGIKVPILDTSGRSGKKKAAYSQVMQARYLKAQAKSDLTVLVEKVYMEAEQSLEEYNGLASSLALAEENLKLREKAFAQGLSTSLSVVDAHIYLASIRSERLYAAYKYVVSLSELVSVSGEIQAFSRLQNEQGVPVN</sequence>
<dbReference type="SUPFAM" id="SSF56954">
    <property type="entry name" value="Outer membrane efflux proteins (OEP)"/>
    <property type="match status" value="1"/>
</dbReference>
<reference evidence="8 9" key="1">
    <citation type="submission" date="2016-10" db="EMBL/GenBank/DDBJ databases">
        <authorList>
            <person name="de Groot N.N."/>
        </authorList>
    </citation>
    <scope>NUCLEOTIDE SEQUENCE [LARGE SCALE GENOMIC DNA]</scope>
    <source>
        <strain evidence="8 9">DSM 19706</strain>
    </source>
</reference>
<dbReference type="PANTHER" id="PTHR30026:SF5">
    <property type="entry name" value="ABC-TYPE EFFLUX SYSTEM SECRETIN COMPONENT"/>
    <property type="match status" value="1"/>
</dbReference>
<dbReference type="PANTHER" id="PTHR30026">
    <property type="entry name" value="OUTER MEMBRANE PROTEIN TOLC"/>
    <property type="match status" value="1"/>
</dbReference>
<evidence type="ECO:0000256" key="3">
    <source>
        <dbReference type="ARBA" id="ARBA00022448"/>
    </source>
</evidence>
<evidence type="ECO:0000313" key="8">
    <source>
        <dbReference type="EMBL" id="SET67931.1"/>
    </source>
</evidence>
<dbReference type="GO" id="GO:0015288">
    <property type="term" value="F:porin activity"/>
    <property type="evidence" value="ECO:0007669"/>
    <property type="project" value="TreeGrafter"/>
</dbReference>
<comment type="similarity">
    <text evidence="2">Belongs to the outer membrane factor (OMF) (TC 1.B.17) family.</text>
</comment>
<dbReference type="GO" id="GO:1990281">
    <property type="term" value="C:efflux pump complex"/>
    <property type="evidence" value="ECO:0007669"/>
    <property type="project" value="TreeGrafter"/>
</dbReference>
<gene>
    <name evidence="8" type="ORF">SAMN05660429_02381</name>
</gene>
<dbReference type="Pfam" id="PF02321">
    <property type="entry name" value="OEP"/>
    <property type="match status" value="2"/>
</dbReference>